<dbReference type="AlphaFoldDB" id="E4XLC5"/>
<organism evidence="1">
    <name type="scientific">Oikopleura dioica</name>
    <name type="common">Tunicate</name>
    <dbReference type="NCBI Taxonomy" id="34765"/>
    <lineage>
        <taxon>Eukaryota</taxon>
        <taxon>Metazoa</taxon>
        <taxon>Chordata</taxon>
        <taxon>Tunicata</taxon>
        <taxon>Appendicularia</taxon>
        <taxon>Copelata</taxon>
        <taxon>Oikopleuridae</taxon>
        <taxon>Oikopleura</taxon>
    </lineage>
</organism>
<reference evidence="1" key="1">
    <citation type="journal article" date="2010" name="Science">
        <title>Plasticity of animal genome architecture unmasked by rapid evolution of a pelagic tunicate.</title>
        <authorList>
            <person name="Denoeud F."/>
            <person name="Henriet S."/>
            <person name="Mungpakdee S."/>
            <person name="Aury J.M."/>
            <person name="Da Silva C."/>
            <person name="Brinkmann H."/>
            <person name="Mikhaleva J."/>
            <person name="Olsen L.C."/>
            <person name="Jubin C."/>
            <person name="Canestro C."/>
            <person name="Bouquet J.M."/>
            <person name="Danks G."/>
            <person name="Poulain J."/>
            <person name="Campsteijn C."/>
            <person name="Adamski M."/>
            <person name="Cross I."/>
            <person name="Yadetie F."/>
            <person name="Muffato M."/>
            <person name="Louis A."/>
            <person name="Butcher S."/>
            <person name="Tsagkogeorga G."/>
            <person name="Konrad A."/>
            <person name="Singh S."/>
            <person name="Jensen M.F."/>
            <person name="Cong E.H."/>
            <person name="Eikeseth-Otteraa H."/>
            <person name="Noel B."/>
            <person name="Anthouard V."/>
            <person name="Porcel B.M."/>
            <person name="Kachouri-Lafond R."/>
            <person name="Nishino A."/>
            <person name="Ugolini M."/>
            <person name="Chourrout P."/>
            <person name="Nishida H."/>
            <person name="Aasland R."/>
            <person name="Huzurbazar S."/>
            <person name="Westhof E."/>
            <person name="Delsuc F."/>
            <person name="Lehrach H."/>
            <person name="Reinhardt R."/>
            <person name="Weissenbach J."/>
            <person name="Roy S.W."/>
            <person name="Artiguenave F."/>
            <person name="Postlethwait J.H."/>
            <person name="Manak J.R."/>
            <person name="Thompson E.M."/>
            <person name="Jaillon O."/>
            <person name="Du Pasquier L."/>
            <person name="Boudinot P."/>
            <person name="Liberles D.A."/>
            <person name="Volff J.N."/>
            <person name="Philippe H."/>
            <person name="Lenhard B."/>
            <person name="Roest Crollius H."/>
            <person name="Wincker P."/>
            <person name="Chourrout D."/>
        </authorList>
    </citation>
    <scope>NUCLEOTIDE SEQUENCE [LARGE SCALE GENOMIC DNA]</scope>
</reference>
<dbReference type="EMBL" id="FN653069">
    <property type="protein sequence ID" value="CBY10886.1"/>
    <property type="molecule type" value="Genomic_DNA"/>
</dbReference>
<gene>
    <name evidence="1" type="ORF">GSOID_T00014508001</name>
</gene>
<sequence length="146" mass="16861">MNKLTTLAIQPASIYIAGEFIRRIEDEQMTGLQGKVKLTVERGTEEVKDFIDMKVRLKRRDNVQNTLNERKQFMKDNVLLNISSKEQRCRERTEIIEEKLETHNVKVECGLEDSYLGQDTLTAVKNEMDKISEECKNSFMDGSSIA</sequence>
<dbReference type="Proteomes" id="UP000001307">
    <property type="component" value="Unassembled WGS sequence"/>
</dbReference>
<evidence type="ECO:0000313" key="2">
    <source>
        <dbReference type="Proteomes" id="UP000001307"/>
    </source>
</evidence>
<dbReference type="InParanoid" id="E4XLC5"/>
<evidence type="ECO:0000313" key="1">
    <source>
        <dbReference type="EMBL" id="CBY10886.1"/>
    </source>
</evidence>
<protein>
    <submittedName>
        <fullName evidence="1">Uncharacterized protein</fullName>
    </submittedName>
</protein>
<name>E4XLC5_OIKDI</name>
<proteinExistence type="predicted"/>
<keyword evidence="2" id="KW-1185">Reference proteome</keyword>
<accession>E4XLC5</accession>